<proteinExistence type="predicted"/>
<dbReference type="Gramene" id="OB04G29890.1">
    <property type="protein sequence ID" value="OB04G29890.1"/>
    <property type="gene ID" value="OB04G29890"/>
</dbReference>
<reference evidence="1" key="2">
    <citation type="submission" date="2013-04" db="UniProtKB">
        <authorList>
            <consortium name="EnsemblPlants"/>
        </authorList>
    </citation>
    <scope>IDENTIFICATION</scope>
</reference>
<dbReference type="AlphaFoldDB" id="J3M0R4"/>
<dbReference type="Proteomes" id="UP000006038">
    <property type="component" value="Chromosome 4"/>
</dbReference>
<accession>J3M0R4</accession>
<dbReference type="EnsemblPlants" id="OB04G29890.1">
    <property type="protein sequence ID" value="OB04G29890.1"/>
    <property type="gene ID" value="OB04G29890"/>
</dbReference>
<keyword evidence="2" id="KW-1185">Reference proteome</keyword>
<sequence length="199" mass="23541">MLVSRGHFWYACPVLPELKTSKGLKISWELELIRETNPALFWINQSMNRTLVMSPFLYELCFYTLLSTRRRIWWQHVNLAARETGLSLFGWIEREEKRIEGELSGDPICFAFWTRQKATRDTQLPTHRLPHVAQPEAHSKRNPLFVVPSREEQMDDPWPQAYGLAQQGSERHLGHMFWRPHRSLFSPLAFFFSWVEGPM</sequence>
<evidence type="ECO:0000313" key="2">
    <source>
        <dbReference type="Proteomes" id="UP000006038"/>
    </source>
</evidence>
<name>J3M0R4_ORYBR</name>
<protein>
    <submittedName>
        <fullName evidence="1">Uncharacterized protein</fullName>
    </submittedName>
</protein>
<organism evidence="1">
    <name type="scientific">Oryza brachyantha</name>
    <name type="common">malo sina</name>
    <dbReference type="NCBI Taxonomy" id="4533"/>
    <lineage>
        <taxon>Eukaryota</taxon>
        <taxon>Viridiplantae</taxon>
        <taxon>Streptophyta</taxon>
        <taxon>Embryophyta</taxon>
        <taxon>Tracheophyta</taxon>
        <taxon>Spermatophyta</taxon>
        <taxon>Magnoliopsida</taxon>
        <taxon>Liliopsida</taxon>
        <taxon>Poales</taxon>
        <taxon>Poaceae</taxon>
        <taxon>BOP clade</taxon>
        <taxon>Oryzoideae</taxon>
        <taxon>Oryzeae</taxon>
        <taxon>Oryzinae</taxon>
        <taxon>Oryza</taxon>
    </lineage>
</organism>
<dbReference type="HOGENOM" id="CLU_1374102_0_0_1"/>
<evidence type="ECO:0000313" key="1">
    <source>
        <dbReference type="EnsemblPlants" id="OB04G29890.1"/>
    </source>
</evidence>
<reference evidence="1" key="1">
    <citation type="journal article" date="2013" name="Nat. Commun.">
        <title>Whole-genome sequencing of Oryza brachyantha reveals mechanisms underlying Oryza genome evolution.</title>
        <authorList>
            <person name="Chen J."/>
            <person name="Huang Q."/>
            <person name="Gao D."/>
            <person name="Wang J."/>
            <person name="Lang Y."/>
            <person name="Liu T."/>
            <person name="Li B."/>
            <person name="Bai Z."/>
            <person name="Luis Goicoechea J."/>
            <person name="Liang C."/>
            <person name="Chen C."/>
            <person name="Zhang W."/>
            <person name="Sun S."/>
            <person name="Liao Y."/>
            <person name="Zhang X."/>
            <person name="Yang L."/>
            <person name="Song C."/>
            <person name="Wang M."/>
            <person name="Shi J."/>
            <person name="Liu G."/>
            <person name="Liu J."/>
            <person name="Zhou H."/>
            <person name="Zhou W."/>
            <person name="Yu Q."/>
            <person name="An N."/>
            <person name="Chen Y."/>
            <person name="Cai Q."/>
            <person name="Wang B."/>
            <person name="Liu B."/>
            <person name="Min J."/>
            <person name="Huang Y."/>
            <person name="Wu H."/>
            <person name="Li Z."/>
            <person name="Zhang Y."/>
            <person name="Yin Y."/>
            <person name="Song W."/>
            <person name="Jiang J."/>
            <person name="Jackson S.A."/>
            <person name="Wing R.A."/>
            <person name="Wang J."/>
            <person name="Chen M."/>
        </authorList>
    </citation>
    <scope>NUCLEOTIDE SEQUENCE [LARGE SCALE GENOMIC DNA]</scope>
    <source>
        <strain evidence="1">cv. IRGC 101232</strain>
    </source>
</reference>